<proteinExistence type="inferred from homology"/>
<dbReference type="InterPro" id="IPR029063">
    <property type="entry name" value="SAM-dependent_MTases_sf"/>
</dbReference>
<name>A0A6P3X879_DINQU</name>
<accession>A0A6P3X879</accession>
<dbReference type="GO" id="GO:0005634">
    <property type="term" value="C:nucleus"/>
    <property type="evidence" value="ECO:0007669"/>
    <property type="project" value="TreeGrafter"/>
</dbReference>
<dbReference type="RefSeq" id="XP_014474498.1">
    <property type="nucleotide sequence ID" value="XM_014619012.1"/>
</dbReference>
<evidence type="ECO:0000256" key="6">
    <source>
        <dbReference type="ARBA" id="ARBA00049075"/>
    </source>
</evidence>
<comment type="catalytic activity">
    <reaction evidence="6">
        <text>a 5'-end (N(7)-methyl 5'-triphosphoguanosine)-ribonucleoside in snRNA + S-adenosyl-L-methionine = a 5'-end (N(2),N(7)-dimethyl 5'-triphosphoguanosine)-ribonucleoside in snRNA + S-adenosyl-L-homocysteine + H(+)</text>
        <dbReference type="Rhea" id="RHEA:78471"/>
        <dbReference type="Rhea" id="RHEA-COMP:19085"/>
        <dbReference type="Rhea" id="RHEA-COMP:19087"/>
        <dbReference type="ChEBI" id="CHEBI:15378"/>
        <dbReference type="ChEBI" id="CHEBI:57856"/>
        <dbReference type="ChEBI" id="CHEBI:59789"/>
        <dbReference type="ChEBI" id="CHEBI:156461"/>
        <dbReference type="ChEBI" id="CHEBI:172880"/>
    </reaction>
    <physiologicalReaction direction="left-to-right" evidence="6">
        <dbReference type="Rhea" id="RHEA:78472"/>
    </physiologicalReaction>
</comment>
<protein>
    <recommendedName>
        <fullName evidence="1">Trimethylguanosine synthase</fullName>
    </recommendedName>
    <alternativeName>
        <fullName evidence="7">Cap-specific guanine-N(2) methyltransferase</fullName>
    </alternativeName>
</protein>
<feature type="region of interest" description="Disordered" evidence="8">
    <location>
        <begin position="1"/>
        <end position="21"/>
    </location>
</feature>
<sequence length="422" mass="48541">MKKGQGKKNGQESSKKHSNVSLQELVFKKGEPLLDEIIFKKHNVVWREEKREKPKRRRLSKPCSIDDKKSSNTDFIDLEEENSEFVHSDNSLGKGRCISCNSLDVEVYDDFSFRKINNHYGNNDSSSSDLEDDEFELRNDQIIFSKLTELDVHENNISHAALKKCRKSKKIKTVSNYSDLPKEIQEDRHLVKYWQNRYELFHLFDGGIKLDRESWYSVTPERIAKQIARRCKCNIIIDAFCGAGGNTIQFASMCKTGTYICCICLRYISYIDYRFRKITFRNEEVMAIDINPEKIELARNNARVNGVEDNITFVVGDFLKMAPALKADVVFLSPPWGGPDYSKHQIFDINSILPVSGKLIYKKARQISSSIAYYLPKNINVGQIRALAKEGDLMEIEKYLEGDKEIAVTCYYGGLVMKSPDN</sequence>
<dbReference type="SUPFAM" id="SSF53335">
    <property type="entry name" value="S-adenosyl-L-methionine-dependent methyltransferases"/>
    <property type="match status" value="1"/>
</dbReference>
<comment type="catalytic activity">
    <reaction evidence="4">
        <text>a 5'-end (N(7)-methyl 5'-triphosphoguanosine)-ribonucleoside in snoRNA + S-adenosyl-L-methionine = a 5'-end (N(2),N(7)-dimethyl 5'-triphosphoguanosine)-ribonucleoside in snoRNA + S-adenosyl-L-homocysteine + H(+)</text>
        <dbReference type="Rhea" id="RHEA:78475"/>
        <dbReference type="Rhea" id="RHEA-COMP:19086"/>
        <dbReference type="Rhea" id="RHEA-COMP:19088"/>
        <dbReference type="ChEBI" id="CHEBI:15378"/>
        <dbReference type="ChEBI" id="CHEBI:57856"/>
        <dbReference type="ChEBI" id="CHEBI:59789"/>
        <dbReference type="ChEBI" id="CHEBI:156461"/>
        <dbReference type="ChEBI" id="CHEBI:172880"/>
    </reaction>
    <physiologicalReaction direction="left-to-right" evidence="4">
        <dbReference type="Rhea" id="RHEA:78476"/>
    </physiologicalReaction>
</comment>
<dbReference type="GeneID" id="106744337"/>
<dbReference type="PANTHER" id="PTHR14741:SF32">
    <property type="entry name" value="TRIMETHYLGUANOSINE SYNTHASE"/>
    <property type="match status" value="1"/>
</dbReference>
<organism evidence="9 10">
    <name type="scientific">Dinoponera quadriceps</name>
    <name type="common">South American ant</name>
    <dbReference type="NCBI Taxonomy" id="609295"/>
    <lineage>
        <taxon>Eukaryota</taxon>
        <taxon>Metazoa</taxon>
        <taxon>Ecdysozoa</taxon>
        <taxon>Arthropoda</taxon>
        <taxon>Hexapoda</taxon>
        <taxon>Insecta</taxon>
        <taxon>Pterygota</taxon>
        <taxon>Neoptera</taxon>
        <taxon>Endopterygota</taxon>
        <taxon>Hymenoptera</taxon>
        <taxon>Apocrita</taxon>
        <taxon>Aculeata</taxon>
        <taxon>Formicoidea</taxon>
        <taxon>Formicidae</taxon>
        <taxon>Ponerinae</taxon>
        <taxon>Ponerini</taxon>
        <taxon>Dinoponera</taxon>
    </lineage>
</organism>
<dbReference type="Proteomes" id="UP000515204">
    <property type="component" value="Unplaced"/>
</dbReference>
<evidence type="ECO:0000256" key="8">
    <source>
        <dbReference type="SAM" id="MobiDB-lite"/>
    </source>
</evidence>
<evidence type="ECO:0000256" key="7">
    <source>
        <dbReference type="ARBA" id="ARBA00049790"/>
    </source>
</evidence>
<dbReference type="KEGG" id="dqu:106744337"/>
<reference evidence="10" key="1">
    <citation type="submission" date="2025-08" db="UniProtKB">
        <authorList>
            <consortium name="RefSeq"/>
        </authorList>
    </citation>
    <scope>IDENTIFICATION</scope>
</reference>
<dbReference type="InterPro" id="IPR019012">
    <property type="entry name" value="RNA_cap_Gua-N2-MeTrfase"/>
</dbReference>
<evidence type="ECO:0000256" key="1">
    <source>
        <dbReference type="ARBA" id="ARBA00018517"/>
    </source>
</evidence>
<dbReference type="OrthoDB" id="194443at2759"/>
<evidence type="ECO:0000313" key="9">
    <source>
        <dbReference type="Proteomes" id="UP000515204"/>
    </source>
</evidence>
<keyword evidence="9" id="KW-1185">Reference proteome</keyword>
<gene>
    <name evidence="10" type="primary">LOC106744337</name>
</gene>
<evidence type="ECO:0000256" key="5">
    <source>
        <dbReference type="ARBA" id="ARBA00048763"/>
    </source>
</evidence>
<comment type="catalytic activity">
    <reaction evidence="5">
        <text>a 5'-end (N(2),N(7)-dimethyl 5'-triphosphoguanosine)-ribonucleoside in snRNA + S-adenosyl-L-methionine = a 5'-end (N(2),N(2),N(7)-trimethyl 5'-triphosphoguanosine)-ribonucleoside in snRNA + S-adenosyl-L-homocysteine + H(+)</text>
        <dbReference type="Rhea" id="RHEA:78479"/>
        <dbReference type="Rhea" id="RHEA-COMP:19087"/>
        <dbReference type="Rhea" id="RHEA-COMP:19089"/>
        <dbReference type="ChEBI" id="CHEBI:15378"/>
        <dbReference type="ChEBI" id="CHEBI:57856"/>
        <dbReference type="ChEBI" id="CHEBI:59789"/>
        <dbReference type="ChEBI" id="CHEBI:167623"/>
        <dbReference type="ChEBI" id="CHEBI:172880"/>
    </reaction>
    <physiologicalReaction direction="left-to-right" evidence="5">
        <dbReference type="Rhea" id="RHEA:78480"/>
    </physiologicalReaction>
</comment>
<dbReference type="GO" id="GO:0071164">
    <property type="term" value="F:RNA cap trimethylguanosine synthase activity"/>
    <property type="evidence" value="ECO:0007669"/>
    <property type="project" value="TreeGrafter"/>
</dbReference>
<evidence type="ECO:0000256" key="4">
    <source>
        <dbReference type="ARBA" id="ARBA00048740"/>
    </source>
</evidence>
<dbReference type="CDD" id="cd02440">
    <property type="entry name" value="AdoMet_MTases"/>
    <property type="match status" value="1"/>
</dbReference>
<dbReference type="Pfam" id="PF09445">
    <property type="entry name" value="Methyltransf_15"/>
    <property type="match status" value="2"/>
</dbReference>
<dbReference type="Gene3D" id="3.40.50.150">
    <property type="entry name" value="Vaccinia Virus protein VP39"/>
    <property type="match status" value="1"/>
</dbReference>
<evidence type="ECO:0000256" key="2">
    <source>
        <dbReference type="ARBA" id="ARBA00025783"/>
    </source>
</evidence>
<evidence type="ECO:0000313" key="10">
    <source>
        <dbReference type="RefSeq" id="XP_014474498.1"/>
    </source>
</evidence>
<comment type="catalytic activity">
    <reaction evidence="3">
        <text>a 5'-end (N(2),N(7)-dimethyl 5'-triphosphoguanosine)-ribonucleoside in snoRNA + S-adenosyl-L-methionine = a 5'-end (N(2),N(2),N(7)-trimethyl 5'-triphosphoguanosine)-ribonucleoside in snoRNA + S-adenosyl-L-homocysteine + H(+)</text>
        <dbReference type="Rhea" id="RHEA:78507"/>
        <dbReference type="Rhea" id="RHEA-COMP:19088"/>
        <dbReference type="Rhea" id="RHEA-COMP:19090"/>
        <dbReference type="ChEBI" id="CHEBI:15378"/>
        <dbReference type="ChEBI" id="CHEBI:57856"/>
        <dbReference type="ChEBI" id="CHEBI:59789"/>
        <dbReference type="ChEBI" id="CHEBI:167623"/>
        <dbReference type="ChEBI" id="CHEBI:172880"/>
    </reaction>
    <physiologicalReaction direction="left-to-right" evidence="3">
        <dbReference type="Rhea" id="RHEA:78508"/>
    </physiologicalReaction>
</comment>
<comment type="similarity">
    <text evidence="2">Belongs to the methyltransferase superfamily. Trimethylguanosine synthase family.</text>
</comment>
<dbReference type="PANTHER" id="PTHR14741">
    <property type="entry name" value="S-ADENOSYLMETHIONINE-DEPENDENT METHYLTRANSFERASE RELATED"/>
    <property type="match status" value="1"/>
</dbReference>
<evidence type="ECO:0000256" key="3">
    <source>
        <dbReference type="ARBA" id="ARBA00047418"/>
    </source>
</evidence>
<dbReference type="AlphaFoldDB" id="A0A6P3X879"/>